<dbReference type="Pfam" id="PF10744">
    <property type="entry name" value="Med1"/>
    <property type="match status" value="1"/>
</dbReference>
<evidence type="ECO:0000256" key="4">
    <source>
        <dbReference type="ARBA" id="ARBA00023159"/>
    </source>
</evidence>
<gene>
    <name evidence="9" type="ORF">BJ085DRAFT_30123</name>
</gene>
<proteinExistence type="inferred from homology"/>
<dbReference type="InterPro" id="IPR019680">
    <property type="entry name" value="Mediator_Med1"/>
</dbReference>
<dbReference type="GO" id="GO:0003712">
    <property type="term" value="F:transcription coregulator activity"/>
    <property type="evidence" value="ECO:0007669"/>
    <property type="project" value="InterPro"/>
</dbReference>
<dbReference type="Proteomes" id="UP000268162">
    <property type="component" value="Unassembled WGS sequence"/>
</dbReference>
<keyword evidence="6 7" id="KW-0539">Nucleus</keyword>
<accession>A0A4P9ZY33</accession>
<dbReference type="GO" id="GO:0016592">
    <property type="term" value="C:mediator complex"/>
    <property type="evidence" value="ECO:0007669"/>
    <property type="project" value="InterPro"/>
</dbReference>
<evidence type="ECO:0000256" key="7">
    <source>
        <dbReference type="RuleBase" id="RU364059"/>
    </source>
</evidence>
<feature type="domain" description="Mediator complex subunit Med1" evidence="8">
    <location>
        <begin position="142"/>
        <end position="441"/>
    </location>
</feature>
<evidence type="ECO:0000256" key="6">
    <source>
        <dbReference type="ARBA" id="ARBA00023242"/>
    </source>
</evidence>
<comment type="similarity">
    <text evidence="2 7">Belongs to the Mediator complex subunit 1 family.</text>
</comment>
<keyword evidence="4 7" id="KW-0010">Activator</keyword>
<keyword evidence="5 7" id="KW-0804">Transcription</keyword>
<comment type="function">
    <text evidence="7">Component of the Mediator complex, a coactivator involved in the regulated transcription of nearly all RNA polymerase II-dependent genes. Mediator functions as a bridge to convey information from gene-specific regulatory proteins to the basal RNA polymerase II transcription machinery. Mediator is recruited to promoters by direct interactions with regulatory proteins and serves as a scaffold for the assembly of a functional preinitiation complex with RNA polymerase II and the general transcription factors.</text>
</comment>
<evidence type="ECO:0000256" key="3">
    <source>
        <dbReference type="ARBA" id="ARBA00023015"/>
    </source>
</evidence>
<sequence>MASDPPPQKVQESLDQLERSLRQLSGAWQFSSPALALTSQGQMHPLGPINIDAVQGEFTKSVQQLRQAIQSFKDRTLTSEAFNMTTSNTILRKLYNSLKEESRILASARNTTTALRDAIDLLNSQAGRPLTEARPIVQAIVDVGESQKMTHYIDSHVRNNGTAVTTVTLCGAVVVVDVDVAEGGRVLAAKVTYATGTPTDSRIDQTLTGHLVRRDKAAFTQSIATLALLDRLTTQYEHTDFFRIVTVIRKDLQRIFEAESAALGGDLREVMAKGHGLPFPDCYRPGPTLLYWAPESTSADLSSSTSVSNINPDHFYKLWISVEESTVPICFLPASVDGFVMYTQLDAPTGGDTMHSMDIDGSAATPQVPPPLDHPNAAIPSFGVAYFQATPENGVAAQARFVAHLAPPIPVAEAYAKSLAFLCDTNLHDFNLVPPTQEGLVSHEALLLENASPVGVVLRQQVLYNTLFRSCFNMVADRTSRQPEKSADAHLVDWQALLQNADNDIPVEITAECPGKLSLSTIMPMQYGSNPTPLYYSIALEIIIEVNPYPRVWVQPGAITAMQSEANDPGRGALLRVCQSDKLSRVLQVSENIPLMMYWIQQQALKQLSQVN</sequence>
<evidence type="ECO:0000256" key="1">
    <source>
        <dbReference type="ARBA" id="ARBA00004123"/>
    </source>
</evidence>
<evidence type="ECO:0000313" key="9">
    <source>
        <dbReference type="EMBL" id="RKP37832.1"/>
    </source>
</evidence>
<comment type="subcellular location">
    <subcellularLocation>
        <location evidence="1 7">Nucleus</location>
    </subcellularLocation>
</comment>
<name>A0A4P9ZY33_9FUNG</name>
<evidence type="ECO:0000256" key="2">
    <source>
        <dbReference type="ARBA" id="ARBA00006210"/>
    </source>
</evidence>
<dbReference type="AlphaFoldDB" id="A0A4P9ZY33"/>
<dbReference type="STRING" id="215637.A0A4P9ZY33"/>
<protein>
    <recommendedName>
        <fullName evidence="7">Mediator of RNA polymerase II transcription subunit 1</fullName>
    </recommendedName>
    <alternativeName>
        <fullName evidence="7">Mediator complex subunit 1</fullName>
    </alternativeName>
</protein>
<reference evidence="10" key="1">
    <citation type="journal article" date="2018" name="Nat. Microbiol.">
        <title>Leveraging single-cell genomics to expand the fungal tree of life.</title>
        <authorList>
            <person name="Ahrendt S.R."/>
            <person name="Quandt C.A."/>
            <person name="Ciobanu D."/>
            <person name="Clum A."/>
            <person name="Salamov A."/>
            <person name="Andreopoulos B."/>
            <person name="Cheng J.F."/>
            <person name="Woyke T."/>
            <person name="Pelin A."/>
            <person name="Henrissat B."/>
            <person name="Reynolds N.K."/>
            <person name="Benny G.L."/>
            <person name="Smith M.E."/>
            <person name="James T.Y."/>
            <person name="Grigoriev I.V."/>
        </authorList>
    </citation>
    <scope>NUCLEOTIDE SEQUENCE [LARGE SCALE GENOMIC DNA]</scope>
    <source>
        <strain evidence="10">RSA 468</strain>
    </source>
</reference>
<keyword evidence="10" id="KW-1185">Reference proteome</keyword>
<organism evidence="9 10">
    <name type="scientific">Dimargaris cristalligena</name>
    <dbReference type="NCBI Taxonomy" id="215637"/>
    <lineage>
        <taxon>Eukaryota</taxon>
        <taxon>Fungi</taxon>
        <taxon>Fungi incertae sedis</taxon>
        <taxon>Zoopagomycota</taxon>
        <taxon>Kickxellomycotina</taxon>
        <taxon>Dimargaritomycetes</taxon>
        <taxon>Dimargaritales</taxon>
        <taxon>Dimargaritaceae</taxon>
        <taxon>Dimargaris</taxon>
    </lineage>
</organism>
<dbReference type="EMBL" id="ML002441">
    <property type="protein sequence ID" value="RKP37832.1"/>
    <property type="molecule type" value="Genomic_DNA"/>
</dbReference>
<evidence type="ECO:0000256" key="5">
    <source>
        <dbReference type="ARBA" id="ARBA00023163"/>
    </source>
</evidence>
<dbReference type="GO" id="GO:0045944">
    <property type="term" value="P:positive regulation of transcription by RNA polymerase II"/>
    <property type="evidence" value="ECO:0007669"/>
    <property type="project" value="UniProtKB-ARBA"/>
</dbReference>
<evidence type="ECO:0000313" key="10">
    <source>
        <dbReference type="Proteomes" id="UP000268162"/>
    </source>
</evidence>
<keyword evidence="3 7" id="KW-0805">Transcription regulation</keyword>
<evidence type="ECO:0000259" key="8">
    <source>
        <dbReference type="Pfam" id="PF10744"/>
    </source>
</evidence>